<organism evidence="1 2">
    <name type="scientific">candidate division TA06 bacterium B3_TA06</name>
    <dbReference type="NCBI Taxonomy" id="2012487"/>
    <lineage>
        <taxon>Bacteria</taxon>
        <taxon>Bacteria division TA06</taxon>
    </lineage>
</organism>
<name>A0A532VB52_UNCT6</name>
<accession>A0A532VB52</accession>
<dbReference type="AlphaFoldDB" id="A0A532VB52"/>
<protein>
    <submittedName>
        <fullName evidence="1">Uncharacterized protein</fullName>
    </submittedName>
</protein>
<proteinExistence type="predicted"/>
<comment type="caution">
    <text evidence="1">The sequence shown here is derived from an EMBL/GenBank/DDBJ whole genome shotgun (WGS) entry which is preliminary data.</text>
</comment>
<evidence type="ECO:0000313" key="2">
    <source>
        <dbReference type="Proteomes" id="UP000317778"/>
    </source>
</evidence>
<reference evidence="1 2" key="1">
    <citation type="submission" date="2017-06" db="EMBL/GenBank/DDBJ databases">
        <title>Novel microbial phyla capable of carbon fixation and sulfur reduction in deep-sea sediments.</title>
        <authorList>
            <person name="Huang J."/>
            <person name="Baker B."/>
            <person name="Wang Y."/>
        </authorList>
    </citation>
    <scope>NUCLEOTIDE SEQUENCE [LARGE SCALE GENOMIC DNA]</scope>
    <source>
        <strain evidence="1">B3_TA06</strain>
    </source>
</reference>
<dbReference type="Proteomes" id="UP000317778">
    <property type="component" value="Unassembled WGS sequence"/>
</dbReference>
<sequence length="305" mass="33518">MLMKRYLSLVILLLCLVWLPVACKKDDEPEVWRWSYQDSLDVVDLLEPQQGFLSSKNHLPEGKIGVAVTEETLEVIRHDTSSVRYLVSGFSFSITNSVYAYTFDLGIDTTITAYVVDTLKGSVELKVDSLFERGSDSALAADTNIYKMLRYSSRGDVFFDSLGGDATWRLLKYSGGIMGSTPEVATAPSFDSLVLAYPGGGLTVISSAEEGAYGMRGLFEPEDLIHISSGESVSVEEVFVSGDDTLLIYLADDKGNWIIHEPGASVSFTSKGKSRFYIIGIGLWSFVYASDEWSSVLWGIPVIVD</sequence>
<evidence type="ECO:0000313" key="1">
    <source>
        <dbReference type="EMBL" id="TKJ44436.1"/>
    </source>
</evidence>
<gene>
    <name evidence="1" type="ORF">CEE36_01455</name>
</gene>
<dbReference type="EMBL" id="NJBO01000001">
    <property type="protein sequence ID" value="TKJ44436.1"/>
    <property type="molecule type" value="Genomic_DNA"/>
</dbReference>